<dbReference type="STRING" id="111105.HR09_04915"/>
<protein>
    <recommendedName>
        <fullName evidence="4">DUF2891 domain-containing protein</fullName>
    </recommendedName>
</protein>
<keyword evidence="1" id="KW-0732">Signal</keyword>
<organism evidence="2 3">
    <name type="scientific">Porphyromonas gulae</name>
    <dbReference type="NCBI Taxonomy" id="111105"/>
    <lineage>
        <taxon>Bacteria</taxon>
        <taxon>Pseudomonadati</taxon>
        <taxon>Bacteroidota</taxon>
        <taxon>Bacteroidia</taxon>
        <taxon>Bacteroidales</taxon>
        <taxon>Porphyromonadaceae</taxon>
        <taxon>Porphyromonas</taxon>
    </lineage>
</organism>
<name>A0A0A2DUB9_9PORP</name>
<dbReference type="Proteomes" id="UP000030130">
    <property type="component" value="Unassembled WGS sequence"/>
</dbReference>
<sequence>MRRIAAITFLLFSAYLLSAQDASTLVRLVRMPLKSITTEYPNKTGQVINDEADARLTPSQLHPVFYGSFDWHSSVHSHWMLVHTLRIVPDIALRDSIVAALDHSFTAEKLAAEAAYFDRPGGATFERTYGWAWLLKLDEELLRMSQDPAMPQHLASRAAEWHRHMAPLSQTIVARWKAYLPKMTYADRIGTHSNSAFGMAFAYDWAVAVGDSRFQEALRQKALDVFANDRAIPAEWEPNATDFFSPSLQEADLMRRVMPADTYRQWLKHFFTAEGLERLCTPPIVSDLNDYHIVHLVGLSFSRAWCMGAIARTLPTNDSMGKRLRQAAKLHYEEGMKQIFNSNYGGDHWLGSFATYAYEEIKWLTDRP</sequence>
<evidence type="ECO:0008006" key="4">
    <source>
        <dbReference type="Google" id="ProtNLM"/>
    </source>
</evidence>
<evidence type="ECO:0000313" key="2">
    <source>
        <dbReference type="EMBL" id="KGN84903.1"/>
    </source>
</evidence>
<dbReference type="OrthoDB" id="9779797at2"/>
<comment type="caution">
    <text evidence="2">The sequence shown here is derived from an EMBL/GenBank/DDBJ whole genome shotgun (WGS) entry which is preliminary data.</text>
</comment>
<dbReference type="EMBL" id="JRAI01000063">
    <property type="protein sequence ID" value="KGN84903.1"/>
    <property type="molecule type" value="Genomic_DNA"/>
</dbReference>
<dbReference type="eggNOG" id="ENOG502Z7RS">
    <property type="taxonomic scope" value="Bacteria"/>
</dbReference>
<proteinExistence type="predicted"/>
<evidence type="ECO:0000256" key="1">
    <source>
        <dbReference type="SAM" id="SignalP"/>
    </source>
</evidence>
<dbReference type="Pfam" id="PF11199">
    <property type="entry name" value="DUF2891"/>
    <property type="match status" value="1"/>
</dbReference>
<gene>
    <name evidence="2" type="ORF">HR08_07525</name>
</gene>
<evidence type="ECO:0000313" key="3">
    <source>
        <dbReference type="Proteomes" id="UP000030130"/>
    </source>
</evidence>
<feature type="signal peptide" evidence="1">
    <location>
        <begin position="1"/>
        <end position="19"/>
    </location>
</feature>
<dbReference type="RefSeq" id="WP_039421487.1">
    <property type="nucleotide sequence ID" value="NZ_JRAI01000063.1"/>
</dbReference>
<dbReference type="InterPro" id="IPR021365">
    <property type="entry name" value="DUF2891"/>
</dbReference>
<dbReference type="AlphaFoldDB" id="A0A0A2DUB9"/>
<reference evidence="2 3" key="1">
    <citation type="submission" date="2014-08" db="EMBL/GenBank/DDBJ databases">
        <title>Porphyromonas gulae strain:COT-052_OH1451 Genome sequencing.</title>
        <authorList>
            <person name="Wallis C."/>
            <person name="Deusch O."/>
            <person name="O'Flynn C."/>
            <person name="Davis I."/>
            <person name="Jospin G."/>
            <person name="Darling A.E."/>
            <person name="Coil D.A."/>
            <person name="Alexiev A."/>
            <person name="Horsfall A."/>
            <person name="Kirkwood N."/>
            <person name="Harris S."/>
            <person name="Eisen J.A."/>
        </authorList>
    </citation>
    <scope>NUCLEOTIDE SEQUENCE [LARGE SCALE GENOMIC DNA]</scope>
    <source>
        <strain evidence="3">COT-052 OH1451</strain>
    </source>
</reference>
<feature type="chain" id="PRO_5001998160" description="DUF2891 domain-containing protein" evidence="1">
    <location>
        <begin position="20"/>
        <end position="368"/>
    </location>
</feature>
<accession>A0A0A2DUB9</accession>